<dbReference type="GO" id="GO:0006402">
    <property type="term" value="P:mRNA catabolic process"/>
    <property type="evidence" value="ECO:0007669"/>
    <property type="project" value="TreeGrafter"/>
</dbReference>
<dbReference type="InterPro" id="IPR056403">
    <property type="entry name" value="RNase_II_barrel"/>
</dbReference>
<feature type="domain" description="RNB" evidence="2">
    <location>
        <begin position="529"/>
        <end position="853"/>
    </location>
</feature>
<gene>
    <name evidence="3" type="ORF">HYH03_016954</name>
</gene>
<dbReference type="AlphaFoldDB" id="A0A835XQC5"/>
<dbReference type="OrthoDB" id="2285229at2759"/>
<feature type="compositionally biased region" description="Pro residues" evidence="1">
    <location>
        <begin position="34"/>
        <end position="43"/>
    </location>
</feature>
<proteinExistence type="predicted"/>
<name>A0A835XQC5_9CHLO</name>
<dbReference type="InterPro" id="IPR057324">
    <property type="entry name" value="WH_RNase_II"/>
</dbReference>
<reference evidence="3" key="1">
    <citation type="journal article" date="2020" name="bioRxiv">
        <title>Comparative genomics of Chlamydomonas.</title>
        <authorList>
            <person name="Craig R.J."/>
            <person name="Hasan A.R."/>
            <person name="Ness R.W."/>
            <person name="Keightley P.D."/>
        </authorList>
    </citation>
    <scope>NUCLEOTIDE SEQUENCE</scope>
    <source>
        <strain evidence="3">CCAP 11/70</strain>
    </source>
</reference>
<keyword evidence="4" id="KW-1185">Reference proteome</keyword>
<dbReference type="InterPro" id="IPR056404">
    <property type="entry name" value="HTH_RNase_II"/>
</dbReference>
<feature type="region of interest" description="Disordered" evidence="1">
    <location>
        <begin position="1"/>
        <end position="95"/>
    </location>
</feature>
<feature type="region of interest" description="Disordered" evidence="1">
    <location>
        <begin position="121"/>
        <end position="155"/>
    </location>
</feature>
<feature type="compositionally biased region" description="Low complexity" evidence="1">
    <location>
        <begin position="141"/>
        <end position="152"/>
    </location>
</feature>
<dbReference type="Pfam" id="PF00773">
    <property type="entry name" value="RNB"/>
    <property type="match status" value="1"/>
</dbReference>
<evidence type="ECO:0000259" key="2">
    <source>
        <dbReference type="SMART" id="SM00955"/>
    </source>
</evidence>
<sequence>MPRAAVPPGAAGAPMVDAVRIPRATISPTRTGVLPPPRPPPARHGPLYSGPAPRDVRSPGRQPGRPAAALGAGGASNPGASYRRPPRPYQGYYQGGAAAEGGRGSYAQSWGAPARYAQRRSSSPAAAEPAEAVRGAGGARGSVAAGAASSRGAGRGAYGSGYHQYGSRQYGSGSNGYGYGHGHGSYNGGGGLYYGPNGPASPATQARALHVARQQWTAAARLRLHAAKGSGGSASAAPGALAAGCLVEFERNDKGVLGLVAGPDGKKNWFVVDTTGRRSSIAPKQVSLLLPGSGYTDSDVASFAAAAEGADLSLLEIAWEIALESDGPLELSELASLLYDDTSPRSLYVTYRMLQRDGLYFKQTGKSSTTAPTFSPRRAEDVAQLRRQAEEAEAARQAAEGWRQAVAAARNARTRAQQPSGEAWATGPFAHRIAAIRAVAVCNPAASSGPAVDEPTLKLALESMQLAGAGSRADPDAAAGFLTELGVLRRHEPLALLRRGVALGADAEEERQAAALLAAPPPDPDANSRLDLTALPVFTIDDATTTEVDDGLSVERLPGGRGVRLWVHVADPTRWIQPGSSLDLNGRRRSRTLYLPWGSVPMFPRALAEGPFSLRAGEVCDALSVGVELLPDGSLQRPTVAPSRVRVSHKLTYEAADAALAEAEAAEAWRAAEGAAAGAEEPVGGLEAAVAADLLELRRAALKRRAYRESRGCIEIPLPEAKIHVPYSHLDRARPGVTISRISQWESASRSLVAEMMILAGEAVGTIGSEASLPLPYRSQDTPDLPPAHLLAAIPEGPCRGFALKRCMTRSSVASAPSPHASLALDAYVQFTSPIRRYSDFMAHANLKAWLRGEAPPFSGSTINAVSEAAAEAGRELGAAERESENYWAAEYMRLNSEAELPATFLGWQREELRLAAFLLENQGLEAVVRLPPGTAGEALAPGDRAVLGVSEANPAAGFFRLFVAGWTSGGAAKGDEEAEEEGEEVEVVGEGAGGGEVVEVVQG</sequence>
<comment type="caution">
    <text evidence="3">The sequence shown here is derived from an EMBL/GenBank/DDBJ whole genome shotgun (WGS) entry which is preliminary data.</text>
</comment>
<dbReference type="Pfam" id="PF23163">
    <property type="entry name" value="CSD_RNase_II"/>
    <property type="match status" value="1"/>
</dbReference>
<dbReference type="EMBL" id="JAEHOE010000154">
    <property type="protein sequence ID" value="KAG2484219.1"/>
    <property type="molecule type" value="Genomic_DNA"/>
</dbReference>
<dbReference type="Pfam" id="PF25255">
    <property type="entry name" value="WHD_RNase_II"/>
    <property type="match status" value="1"/>
</dbReference>
<dbReference type="GO" id="GO:0003723">
    <property type="term" value="F:RNA binding"/>
    <property type="evidence" value="ECO:0007669"/>
    <property type="project" value="InterPro"/>
</dbReference>
<dbReference type="GO" id="GO:0000932">
    <property type="term" value="C:P-body"/>
    <property type="evidence" value="ECO:0007669"/>
    <property type="project" value="TreeGrafter"/>
</dbReference>
<feature type="compositionally biased region" description="Low complexity" evidence="1">
    <location>
        <begin position="59"/>
        <end position="70"/>
    </location>
</feature>
<protein>
    <recommendedName>
        <fullName evidence="2">RNB domain-containing protein</fullName>
    </recommendedName>
</protein>
<dbReference type="PANTHER" id="PTHR23355">
    <property type="entry name" value="RIBONUCLEASE"/>
    <property type="match status" value="1"/>
</dbReference>
<feature type="compositionally biased region" description="Low complexity" evidence="1">
    <location>
        <begin position="1"/>
        <end position="19"/>
    </location>
</feature>
<dbReference type="PANTHER" id="PTHR23355:SF42">
    <property type="entry name" value="RIBONUCLEASE II, CHLOROPLASTIC_MITOCHONDRIAL"/>
    <property type="match status" value="1"/>
</dbReference>
<evidence type="ECO:0000313" key="4">
    <source>
        <dbReference type="Proteomes" id="UP000612055"/>
    </source>
</evidence>
<dbReference type="InterPro" id="IPR050180">
    <property type="entry name" value="RNR_Ribonuclease"/>
</dbReference>
<dbReference type="SMART" id="SM00955">
    <property type="entry name" value="RNB"/>
    <property type="match status" value="1"/>
</dbReference>
<evidence type="ECO:0000256" key="1">
    <source>
        <dbReference type="SAM" id="MobiDB-lite"/>
    </source>
</evidence>
<dbReference type="Proteomes" id="UP000612055">
    <property type="component" value="Unassembled WGS sequence"/>
</dbReference>
<feature type="compositionally biased region" description="Low complexity" evidence="1">
    <location>
        <begin position="121"/>
        <end position="134"/>
    </location>
</feature>
<dbReference type="InterPro" id="IPR012340">
    <property type="entry name" value="NA-bd_OB-fold"/>
</dbReference>
<dbReference type="SUPFAM" id="SSF50249">
    <property type="entry name" value="Nucleic acid-binding proteins"/>
    <property type="match status" value="1"/>
</dbReference>
<evidence type="ECO:0000313" key="3">
    <source>
        <dbReference type="EMBL" id="KAG2484219.1"/>
    </source>
</evidence>
<feature type="compositionally biased region" description="Low complexity" evidence="1">
    <location>
        <begin position="77"/>
        <end position="95"/>
    </location>
</feature>
<organism evidence="3 4">
    <name type="scientific">Edaphochlamys debaryana</name>
    <dbReference type="NCBI Taxonomy" id="47281"/>
    <lineage>
        <taxon>Eukaryota</taxon>
        <taxon>Viridiplantae</taxon>
        <taxon>Chlorophyta</taxon>
        <taxon>core chlorophytes</taxon>
        <taxon>Chlorophyceae</taxon>
        <taxon>CS clade</taxon>
        <taxon>Chlamydomonadales</taxon>
        <taxon>Chlamydomonadales incertae sedis</taxon>
        <taxon>Edaphochlamys</taxon>
    </lineage>
</organism>
<dbReference type="Pfam" id="PF23161">
    <property type="entry name" value="HTH_RNase_II"/>
    <property type="match status" value="1"/>
</dbReference>
<accession>A0A835XQC5</accession>
<dbReference type="GO" id="GO:0000175">
    <property type="term" value="F:3'-5'-RNA exonuclease activity"/>
    <property type="evidence" value="ECO:0007669"/>
    <property type="project" value="TreeGrafter"/>
</dbReference>
<dbReference type="InterPro" id="IPR001900">
    <property type="entry name" value="RNase_II/R"/>
</dbReference>